<dbReference type="AlphaFoldDB" id="A0AAQ1NV72"/>
<gene>
    <name evidence="1" type="ORF">LMANV2_160006</name>
</gene>
<accession>A0AAQ1NV72</accession>
<name>A0AAQ1NV72_LEPIR</name>
<evidence type="ECO:0000313" key="1">
    <source>
        <dbReference type="EMBL" id="SOR60313.1"/>
    </source>
</evidence>
<dbReference type="RefSeq" id="WP_000797252.1">
    <property type="nucleotide sequence ID" value="NZ_CP011931.1"/>
</dbReference>
<organism evidence="1 2">
    <name type="scientific">Leptospira interrogans serovar Manilae</name>
    <dbReference type="NCBI Taxonomy" id="214675"/>
    <lineage>
        <taxon>Bacteria</taxon>
        <taxon>Pseudomonadati</taxon>
        <taxon>Spirochaetota</taxon>
        <taxon>Spirochaetia</taxon>
        <taxon>Leptospirales</taxon>
        <taxon>Leptospiraceae</taxon>
        <taxon>Leptospira</taxon>
    </lineage>
</organism>
<reference evidence="1 2" key="1">
    <citation type="submission" date="2017-11" db="EMBL/GenBank/DDBJ databases">
        <authorList>
            <person name="Lechat P."/>
        </authorList>
    </citation>
    <scope>NUCLEOTIDE SEQUENCE [LARGE SCALE GENOMIC DNA]</scope>
    <source>
        <strain evidence="1">L495</strain>
    </source>
</reference>
<dbReference type="EMBL" id="OEJX01000008">
    <property type="protein sequence ID" value="SOR60313.1"/>
    <property type="molecule type" value="Genomic_DNA"/>
</dbReference>
<comment type="caution">
    <text evidence="1">The sequence shown here is derived from an EMBL/GenBank/DDBJ whole genome shotgun (WGS) entry which is preliminary data.</text>
</comment>
<dbReference type="Proteomes" id="UP000234460">
    <property type="component" value="Chromosome LMANV2"/>
</dbReference>
<protein>
    <submittedName>
        <fullName evidence="1">Uncharacterized protein</fullName>
    </submittedName>
</protein>
<proteinExistence type="predicted"/>
<evidence type="ECO:0000313" key="2">
    <source>
        <dbReference type="Proteomes" id="UP000234460"/>
    </source>
</evidence>
<sequence length="144" mass="16888">MKNRIYRCQIFGLILFISISIWTSYQISQSSQVKIPKSVVSLVINHSEIAKFLHPEVKDRLPLILSDHLLEPNIKLSKFERPVQILPDTKIGSRPHIRFLSFQTNGRHIKTTIEYQIEGLYATFFLELNKNEIWNIKKTIIIEK</sequence>